<evidence type="ECO:0000313" key="3">
    <source>
        <dbReference type="Proteomes" id="UP000050424"/>
    </source>
</evidence>
<organism evidence="2 3">
    <name type="scientific">Neonectria ditissima</name>
    <dbReference type="NCBI Taxonomy" id="78410"/>
    <lineage>
        <taxon>Eukaryota</taxon>
        <taxon>Fungi</taxon>
        <taxon>Dikarya</taxon>
        <taxon>Ascomycota</taxon>
        <taxon>Pezizomycotina</taxon>
        <taxon>Sordariomycetes</taxon>
        <taxon>Hypocreomycetidae</taxon>
        <taxon>Hypocreales</taxon>
        <taxon>Nectriaceae</taxon>
        <taxon>Neonectria</taxon>
    </lineage>
</organism>
<keyword evidence="3" id="KW-1185">Reference proteome</keyword>
<dbReference type="OrthoDB" id="3830579at2759"/>
<proteinExistence type="predicted"/>
<name>A0A0P7BJX9_9HYPO</name>
<evidence type="ECO:0000259" key="1">
    <source>
        <dbReference type="PROSITE" id="PS51725"/>
    </source>
</evidence>
<sequence length="215" mass="23652">MAVPIEFLLIKFKPSLLPDPSTPPAAFSDIVSKHKAVEGVTALYLGQQIEDPSTWVFGTRWASRVEYDAFVASPASTDFSASLRALVDKNPVVNHITDYTHNVDGALGAPTTEFCTCWGVDDKFHEERMNPFADPLDAAALKGFHGMARGTFVQAASDDDSSVIPGTASRLLLGWDSKEVHMSYKDVGSVIDDNVHLLMSRRKELEMYHVPLKKL</sequence>
<accession>A0A0P7BJX9</accession>
<dbReference type="AlphaFoldDB" id="A0A0P7BJX9"/>
<dbReference type="SUPFAM" id="SSF54909">
    <property type="entry name" value="Dimeric alpha+beta barrel"/>
    <property type="match status" value="1"/>
</dbReference>
<comment type="caution">
    <text evidence="2">The sequence shown here is derived from an EMBL/GenBank/DDBJ whole genome shotgun (WGS) entry which is preliminary data.</text>
</comment>
<evidence type="ECO:0000313" key="2">
    <source>
        <dbReference type="EMBL" id="KPM45537.1"/>
    </source>
</evidence>
<reference evidence="2 3" key="1">
    <citation type="submission" date="2015-09" db="EMBL/GenBank/DDBJ databases">
        <title>Draft genome of a European isolate of the apple canker pathogen Neonectria ditissima.</title>
        <authorList>
            <person name="Gomez-Cortecero A."/>
            <person name="Harrison R.J."/>
            <person name="Armitage A.D."/>
        </authorList>
    </citation>
    <scope>NUCLEOTIDE SEQUENCE [LARGE SCALE GENOMIC DNA]</scope>
    <source>
        <strain evidence="2 3">R09/05</strain>
    </source>
</reference>
<protein>
    <recommendedName>
        <fullName evidence="1">ABM domain-containing protein</fullName>
    </recommendedName>
</protein>
<dbReference type="InterPro" id="IPR007138">
    <property type="entry name" value="ABM_dom"/>
</dbReference>
<dbReference type="Proteomes" id="UP000050424">
    <property type="component" value="Unassembled WGS sequence"/>
</dbReference>
<dbReference type="EMBL" id="LKCW01000007">
    <property type="protein sequence ID" value="KPM45537.1"/>
    <property type="molecule type" value="Genomic_DNA"/>
</dbReference>
<dbReference type="InterPro" id="IPR011008">
    <property type="entry name" value="Dimeric_a/b-barrel"/>
</dbReference>
<gene>
    <name evidence="2" type="ORF">AK830_g1020</name>
</gene>
<dbReference type="Pfam" id="PF03992">
    <property type="entry name" value="ABM"/>
    <property type="match status" value="1"/>
</dbReference>
<feature type="domain" description="ABM" evidence="1">
    <location>
        <begin position="4"/>
        <end position="96"/>
    </location>
</feature>
<dbReference type="Gene3D" id="3.30.70.100">
    <property type="match status" value="1"/>
</dbReference>
<dbReference type="PROSITE" id="PS51725">
    <property type="entry name" value="ABM"/>
    <property type="match status" value="1"/>
</dbReference>
<dbReference type="STRING" id="78410.A0A0P7BJX9"/>